<organism evidence="3 4">
    <name type="scientific">Abeliophyllum distichum</name>
    <dbReference type="NCBI Taxonomy" id="126358"/>
    <lineage>
        <taxon>Eukaryota</taxon>
        <taxon>Viridiplantae</taxon>
        <taxon>Streptophyta</taxon>
        <taxon>Embryophyta</taxon>
        <taxon>Tracheophyta</taxon>
        <taxon>Spermatophyta</taxon>
        <taxon>Magnoliopsida</taxon>
        <taxon>eudicotyledons</taxon>
        <taxon>Gunneridae</taxon>
        <taxon>Pentapetalae</taxon>
        <taxon>asterids</taxon>
        <taxon>lamiids</taxon>
        <taxon>Lamiales</taxon>
        <taxon>Oleaceae</taxon>
        <taxon>Forsythieae</taxon>
        <taxon>Abeliophyllum</taxon>
    </lineage>
</organism>
<feature type="signal peptide" evidence="1">
    <location>
        <begin position="1"/>
        <end position="27"/>
    </location>
</feature>
<comment type="caution">
    <text evidence="3">The sequence shown here is derived from an EMBL/GenBank/DDBJ whole genome shotgun (WGS) entry which is preliminary data.</text>
</comment>
<proteinExistence type="predicted"/>
<feature type="domain" description="RIN4 pathogenic type III effector avirulence factor Avr cleavage site" evidence="2">
    <location>
        <begin position="30"/>
        <end position="57"/>
    </location>
</feature>
<gene>
    <name evidence="3" type="ORF">Adt_30260</name>
</gene>
<evidence type="ECO:0000313" key="3">
    <source>
        <dbReference type="EMBL" id="KAL2485504.1"/>
    </source>
</evidence>
<protein>
    <submittedName>
        <fullName evidence="3">RPM1-interacting protein 4 (RIN4) family protein</fullName>
    </submittedName>
</protein>
<keyword evidence="4" id="KW-1185">Reference proteome</keyword>
<evidence type="ECO:0000259" key="2">
    <source>
        <dbReference type="Pfam" id="PF05627"/>
    </source>
</evidence>
<name>A0ABD1RBS9_9LAMI</name>
<dbReference type="PANTHER" id="PTHR33882">
    <property type="entry name" value="PATHOGENIC TYPE III EFFECTOR AVIRULENCE FACTOR AVR AVRRPT-CLEAVAGE: CLEAVAGE SITE PROTEIN"/>
    <property type="match status" value="1"/>
</dbReference>
<dbReference type="PANTHER" id="PTHR33882:SF11">
    <property type="entry name" value="RPM1-INTERACTING PROTEIN 4 (RIN4) FAMILY PROTEIN"/>
    <property type="match status" value="1"/>
</dbReference>
<dbReference type="AlphaFoldDB" id="A0ABD1RBS9"/>
<feature type="chain" id="PRO_5044843399" evidence="1">
    <location>
        <begin position="28"/>
        <end position="100"/>
    </location>
</feature>
<dbReference type="Proteomes" id="UP001604336">
    <property type="component" value="Unassembled WGS sequence"/>
</dbReference>
<dbReference type="Pfam" id="PF05627">
    <property type="entry name" value="AvrRpt-cleavage"/>
    <property type="match status" value="1"/>
</dbReference>
<dbReference type="EMBL" id="JBFOLK010000009">
    <property type="protein sequence ID" value="KAL2485504.1"/>
    <property type="molecule type" value="Genomic_DNA"/>
</dbReference>
<evidence type="ECO:0000256" key="1">
    <source>
        <dbReference type="SAM" id="SignalP"/>
    </source>
</evidence>
<evidence type="ECO:0000313" key="4">
    <source>
        <dbReference type="Proteomes" id="UP001604336"/>
    </source>
</evidence>
<dbReference type="InterPro" id="IPR008700">
    <property type="entry name" value="TypeIII_avirulence_cleave"/>
</dbReference>
<reference evidence="4" key="1">
    <citation type="submission" date="2024-07" db="EMBL/GenBank/DDBJ databases">
        <title>Two chromosome-level genome assemblies of Korean endemic species Abeliophyllum distichum and Forsythia ovata (Oleaceae).</title>
        <authorList>
            <person name="Jang H."/>
        </authorList>
    </citation>
    <scope>NUCLEOTIDE SEQUENCE [LARGE SCALE GENOMIC DNA]</scope>
</reference>
<keyword evidence="1" id="KW-0732">Signal</keyword>
<accession>A0ABD1RBS9</accession>
<sequence length="100" mass="11421">MLVLPAHKLYLLFLFLVFFLTGRKTGGQCPEFGGWDHQAGTNTNYSVVFSQARANRKQHKSDLTHYSIGNEQELLTKPPSGESGVRKKRMLRWFCCCVMP</sequence>